<dbReference type="AlphaFoldDB" id="A0A518CVD5"/>
<accession>A0A518CVD5</accession>
<organism evidence="1 2">
    <name type="scientific">Rohdeia mirabilis</name>
    <dbReference type="NCBI Taxonomy" id="2528008"/>
    <lineage>
        <taxon>Bacteria</taxon>
        <taxon>Pseudomonadati</taxon>
        <taxon>Planctomycetota</taxon>
        <taxon>Planctomycetia</taxon>
        <taxon>Planctomycetia incertae sedis</taxon>
        <taxon>Rohdeia</taxon>
    </lineage>
</organism>
<protein>
    <submittedName>
        <fullName evidence="1">Uncharacterized protein</fullName>
    </submittedName>
</protein>
<dbReference type="EMBL" id="CP036290">
    <property type="protein sequence ID" value="QDU83185.1"/>
    <property type="molecule type" value="Genomic_DNA"/>
</dbReference>
<evidence type="ECO:0000313" key="1">
    <source>
        <dbReference type="EMBL" id="QDU83185.1"/>
    </source>
</evidence>
<name>A0A518CVD5_9BACT</name>
<gene>
    <name evidence="1" type="ORF">Pla163_02820</name>
</gene>
<evidence type="ECO:0000313" key="2">
    <source>
        <dbReference type="Proteomes" id="UP000319342"/>
    </source>
</evidence>
<dbReference type="Proteomes" id="UP000319342">
    <property type="component" value="Chromosome"/>
</dbReference>
<sequence length="337" mass="36703">MGGAGASGPIEAHVNTSTRSRSVRTAATAALIGLALTSCGSVDAPIDEQDAPAPEYVEASGGSLDWRGFGHRFDEEFSATIFVWWDESPLDPDVDVFLLALHHHWHAPATAPADEGADELDLEHSIALAFRPTAIRMTSPLEMLIAGVDTAGSTLIEHWTWNAPRIDTVLDERHQVVARRIVPATPLSRTRLYQDGVEGSMPAPQCLSLMYRADGRRVCLARSSVDGTVREVPLRPASKGLSTIAFAPRDVPDDTDTQRFGLLRSLLAPRTRIALIDRHVDAPATGDVTVELYPLHTSVHEEYAFARIVDRGGDGTWDEWSVRTVEQELELESGGDD</sequence>
<keyword evidence="2" id="KW-1185">Reference proteome</keyword>
<reference evidence="1 2" key="1">
    <citation type="submission" date="2019-02" db="EMBL/GenBank/DDBJ databases">
        <title>Deep-cultivation of Planctomycetes and their phenomic and genomic characterization uncovers novel biology.</title>
        <authorList>
            <person name="Wiegand S."/>
            <person name="Jogler M."/>
            <person name="Boedeker C."/>
            <person name="Pinto D."/>
            <person name="Vollmers J."/>
            <person name="Rivas-Marin E."/>
            <person name="Kohn T."/>
            <person name="Peeters S.H."/>
            <person name="Heuer A."/>
            <person name="Rast P."/>
            <person name="Oberbeckmann S."/>
            <person name="Bunk B."/>
            <person name="Jeske O."/>
            <person name="Meyerdierks A."/>
            <person name="Storesund J.E."/>
            <person name="Kallscheuer N."/>
            <person name="Luecker S."/>
            <person name="Lage O.M."/>
            <person name="Pohl T."/>
            <person name="Merkel B.J."/>
            <person name="Hornburger P."/>
            <person name="Mueller R.-W."/>
            <person name="Bruemmer F."/>
            <person name="Labrenz M."/>
            <person name="Spormann A.M."/>
            <person name="Op den Camp H."/>
            <person name="Overmann J."/>
            <person name="Amann R."/>
            <person name="Jetten M.S.M."/>
            <person name="Mascher T."/>
            <person name="Medema M.H."/>
            <person name="Devos D.P."/>
            <person name="Kaster A.-K."/>
            <person name="Ovreas L."/>
            <person name="Rohde M."/>
            <person name="Galperin M.Y."/>
            <person name="Jogler C."/>
        </authorList>
    </citation>
    <scope>NUCLEOTIDE SEQUENCE [LARGE SCALE GENOMIC DNA]</scope>
    <source>
        <strain evidence="1 2">Pla163</strain>
    </source>
</reference>
<proteinExistence type="predicted"/>